<dbReference type="PATRIC" id="fig|1703770.3.peg.669"/>
<dbReference type="InterPro" id="IPR036291">
    <property type="entry name" value="NAD(P)-bd_dom_sf"/>
</dbReference>
<dbReference type="GO" id="GO:0009089">
    <property type="term" value="P:lysine biosynthetic process via diaminopimelate"/>
    <property type="evidence" value="ECO:0007669"/>
    <property type="project" value="UniProtKB-UniRule"/>
</dbReference>
<evidence type="ECO:0000256" key="10">
    <source>
        <dbReference type="ARBA" id="ARBA00023167"/>
    </source>
</evidence>
<keyword evidence="5" id="KW-0791">Threonine biosynthesis</keyword>
<dbReference type="EC" id="1.2.1.11" evidence="3 12"/>
<dbReference type="Pfam" id="PF01118">
    <property type="entry name" value="Semialdhyde_dh"/>
    <property type="match status" value="1"/>
</dbReference>
<comment type="subunit">
    <text evidence="2">Homodimer.</text>
</comment>
<evidence type="ECO:0000256" key="6">
    <source>
        <dbReference type="ARBA" id="ARBA00022857"/>
    </source>
</evidence>
<dbReference type="Pfam" id="PF02774">
    <property type="entry name" value="Semialdhyde_dhC"/>
    <property type="match status" value="1"/>
</dbReference>
<evidence type="ECO:0000256" key="13">
    <source>
        <dbReference type="PIRSR" id="PIRSR000148-1"/>
    </source>
</evidence>
<evidence type="ECO:0000256" key="8">
    <source>
        <dbReference type="ARBA" id="ARBA00023002"/>
    </source>
</evidence>
<dbReference type="GO" id="GO:0009086">
    <property type="term" value="P:methionine biosynthetic process"/>
    <property type="evidence" value="ECO:0007669"/>
    <property type="project" value="UniProtKB-UniRule"/>
</dbReference>
<comment type="caution">
    <text evidence="15">The sequence shown here is derived from an EMBL/GenBank/DDBJ whole genome shotgun (WGS) entry which is preliminary data.</text>
</comment>
<dbReference type="GO" id="GO:0019877">
    <property type="term" value="P:diaminopimelate biosynthetic process"/>
    <property type="evidence" value="ECO:0007669"/>
    <property type="project" value="UniProtKB-KW"/>
</dbReference>
<dbReference type="GO" id="GO:0009088">
    <property type="term" value="P:threonine biosynthetic process"/>
    <property type="evidence" value="ECO:0007669"/>
    <property type="project" value="UniProtKB-UniRule"/>
</dbReference>
<protein>
    <recommendedName>
        <fullName evidence="3 12">Aspartate-semialdehyde dehydrogenase</fullName>
        <ecNumber evidence="3 12">1.2.1.11</ecNumber>
    </recommendedName>
</protein>
<dbReference type="EMBL" id="LIZS01000008">
    <property type="protein sequence ID" value="KPJ53990.1"/>
    <property type="molecule type" value="Genomic_DNA"/>
</dbReference>
<dbReference type="STRING" id="1703770.AMJ39_02155"/>
<evidence type="ECO:0000256" key="9">
    <source>
        <dbReference type="ARBA" id="ARBA00023154"/>
    </source>
</evidence>
<proteinExistence type="inferred from homology"/>
<evidence type="ECO:0000256" key="5">
    <source>
        <dbReference type="ARBA" id="ARBA00022697"/>
    </source>
</evidence>
<comment type="catalytic activity">
    <reaction evidence="11">
        <text>L-aspartate 4-semialdehyde + phosphate + NADP(+) = 4-phospho-L-aspartate + NADPH + H(+)</text>
        <dbReference type="Rhea" id="RHEA:24284"/>
        <dbReference type="ChEBI" id="CHEBI:15378"/>
        <dbReference type="ChEBI" id="CHEBI:43474"/>
        <dbReference type="ChEBI" id="CHEBI:57535"/>
        <dbReference type="ChEBI" id="CHEBI:57783"/>
        <dbReference type="ChEBI" id="CHEBI:58349"/>
        <dbReference type="ChEBI" id="CHEBI:537519"/>
        <dbReference type="EC" id="1.2.1.11"/>
    </reaction>
</comment>
<dbReference type="InterPro" id="IPR000534">
    <property type="entry name" value="Semialdehyde_DH_NAD-bd"/>
</dbReference>
<dbReference type="CDD" id="cd02316">
    <property type="entry name" value="VcASADH2_like_N"/>
    <property type="match status" value="1"/>
</dbReference>
<evidence type="ECO:0000256" key="1">
    <source>
        <dbReference type="ARBA" id="ARBA00010584"/>
    </source>
</evidence>
<dbReference type="PANTHER" id="PTHR46278">
    <property type="entry name" value="DEHYDROGENASE, PUTATIVE-RELATED"/>
    <property type="match status" value="1"/>
</dbReference>
<name>A0A0S7WUZ1_UNCT6</name>
<dbReference type="Gene3D" id="3.30.360.10">
    <property type="entry name" value="Dihydrodipicolinate Reductase, domain 2"/>
    <property type="match status" value="1"/>
</dbReference>
<comment type="similarity">
    <text evidence="1">Belongs to the aspartate-semialdehyde dehydrogenase family.</text>
</comment>
<evidence type="ECO:0000256" key="4">
    <source>
        <dbReference type="ARBA" id="ARBA00022605"/>
    </source>
</evidence>
<dbReference type="GO" id="GO:0050661">
    <property type="term" value="F:NADP binding"/>
    <property type="evidence" value="ECO:0007669"/>
    <property type="project" value="InterPro"/>
</dbReference>
<keyword evidence="8" id="KW-0560">Oxidoreductase</keyword>
<evidence type="ECO:0000259" key="14">
    <source>
        <dbReference type="SMART" id="SM00859"/>
    </source>
</evidence>
<dbReference type="SUPFAM" id="SSF55347">
    <property type="entry name" value="Glyceraldehyde-3-phosphate dehydrogenase-like, C-terminal domain"/>
    <property type="match status" value="1"/>
</dbReference>
<dbReference type="AlphaFoldDB" id="A0A0S7WUZ1"/>
<sequence length="337" mass="35607">MADLAVAVAGASGLVGSTIVELLEARRFPAASLRLLGSKEVPGRKISYQGTEHAIGRLEPDSFRGIDLALFATSAEVSRTAVPWALDAGARVIDNSHAFRMEPGVPLVVPEVNGDTVSGDTMLIANPNCCAIQLCVALAPLARAAGLRRVVVATYQSVSGAGRGGMETLENERASAGGAHADTARGPGVFAHPIVDNLVPEIGPFSRDGYTGEESKICEETKKILGLDELRMSVTAVRVPIQTAHSQAVWAELTEPLPPDEARRVWERSPGVVVIDEPGRSLYPTPRFVSGRDEVFVGRVRGDPSVDSGLAFWVVADNVRKGAALNAIQIAESFIAV</sequence>
<dbReference type="SUPFAM" id="SSF51735">
    <property type="entry name" value="NAD(P)-binding Rossmann-fold domains"/>
    <property type="match status" value="1"/>
</dbReference>
<keyword evidence="6" id="KW-0521">NADP</keyword>
<dbReference type="InterPro" id="IPR012280">
    <property type="entry name" value="Semialdhyde_DH_dimer_dom"/>
</dbReference>
<feature type="domain" description="Semialdehyde dehydrogenase NAD-binding" evidence="14">
    <location>
        <begin position="5"/>
        <end position="120"/>
    </location>
</feature>
<feature type="active site" description="Proton acceptor" evidence="13">
    <location>
        <position position="245"/>
    </location>
</feature>
<keyword evidence="9" id="KW-0457">Lysine biosynthesis</keyword>
<dbReference type="GO" id="GO:0004073">
    <property type="term" value="F:aspartate-semialdehyde dehydrogenase activity"/>
    <property type="evidence" value="ECO:0007669"/>
    <property type="project" value="UniProtKB-UniRule"/>
</dbReference>
<dbReference type="CDD" id="cd18131">
    <property type="entry name" value="ASADH_C_bac_euk_like"/>
    <property type="match status" value="1"/>
</dbReference>
<dbReference type="PANTHER" id="PTHR46278:SF2">
    <property type="entry name" value="ASPARTATE-SEMIALDEHYDE DEHYDROGENASE"/>
    <property type="match status" value="1"/>
</dbReference>
<accession>A0A0S7WUZ1</accession>
<dbReference type="PIRSF" id="PIRSF000148">
    <property type="entry name" value="ASA_dh"/>
    <property type="match status" value="1"/>
</dbReference>
<evidence type="ECO:0000256" key="2">
    <source>
        <dbReference type="ARBA" id="ARBA00011738"/>
    </source>
</evidence>
<dbReference type="Gene3D" id="3.40.50.720">
    <property type="entry name" value="NAD(P)-binding Rossmann-like Domain"/>
    <property type="match status" value="1"/>
</dbReference>
<organism evidence="15 16">
    <name type="scientific">candidate division TA06 bacterium DG_24</name>
    <dbReference type="NCBI Taxonomy" id="1703770"/>
    <lineage>
        <taxon>Bacteria</taxon>
        <taxon>Bacteria division TA06</taxon>
    </lineage>
</organism>
<evidence type="ECO:0000313" key="15">
    <source>
        <dbReference type="EMBL" id="KPJ53990.1"/>
    </source>
</evidence>
<gene>
    <name evidence="15" type="ORF">AMJ39_02155</name>
</gene>
<dbReference type="GO" id="GO:0046983">
    <property type="term" value="F:protein dimerization activity"/>
    <property type="evidence" value="ECO:0007669"/>
    <property type="project" value="InterPro"/>
</dbReference>
<dbReference type="NCBIfam" id="TIGR01296">
    <property type="entry name" value="asd_B"/>
    <property type="match status" value="1"/>
</dbReference>
<evidence type="ECO:0000256" key="3">
    <source>
        <dbReference type="ARBA" id="ARBA00013120"/>
    </source>
</evidence>
<dbReference type="InterPro" id="IPR005986">
    <property type="entry name" value="Asp_semialdehyde_DH_beta"/>
</dbReference>
<evidence type="ECO:0000313" key="16">
    <source>
        <dbReference type="Proteomes" id="UP000052008"/>
    </source>
</evidence>
<dbReference type="Proteomes" id="UP000052008">
    <property type="component" value="Unassembled WGS sequence"/>
</dbReference>
<dbReference type="GO" id="GO:0051287">
    <property type="term" value="F:NAD binding"/>
    <property type="evidence" value="ECO:0007669"/>
    <property type="project" value="InterPro"/>
</dbReference>
<evidence type="ECO:0000256" key="7">
    <source>
        <dbReference type="ARBA" id="ARBA00022915"/>
    </source>
</evidence>
<dbReference type="SMART" id="SM00859">
    <property type="entry name" value="Semialdhyde_dh"/>
    <property type="match status" value="1"/>
</dbReference>
<keyword evidence="10" id="KW-0486">Methionine biosynthesis</keyword>
<evidence type="ECO:0000256" key="11">
    <source>
        <dbReference type="ARBA" id="ARBA00047891"/>
    </source>
</evidence>
<keyword evidence="7" id="KW-0220">Diaminopimelate biosynthesis</keyword>
<feature type="active site" description="Acyl-thioester intermediate" evidence="13">
    <location>
        <position position="129"/>
    </location>
</feature>
<evidence type="ECO:0000256" key="12">
    <source>
        <dbReference type="NCBIfam" id="TIGR01296"/>
    </source>
</evidence>
<keyword evidence="4" id="KW-0028">Amino-acid biosynthesis</keyword>
<dbReference type="NCBIfam" id="NF011456">
    <property type="entry name" value="PRK14874.1"/>
    <property type="match status" value="1"/>
</dbReference>
<dbReference type="GO" id="GO:0009097">
    <property type="term" value="P:isoleucine biosynthetic process"/>
    <property type="evidence" value="ECO:0007669"/>
    <property type="project" value="UniProtKB-UniRule"/>
</dbReference>
<reference evidence="15 16" key="1">
    <citation type="journal article" date="2015" name="Microbiome">
        <title>Genomic resolution of linkages in carbon, nitrogen, and sulfur cycling among widespread estuary sediment bacteria.</title>
        <authorList>
            <person name="Baker B.J."/>
            <person name="Lazar C.S."/>
            <person name="Teske A.P."/>
            <person name="Dick G.J."/>
        </authorList>
    </citation>
    <scope>NUCLEOTIDE SEQUENCE [LARGE SCALE GENOMIC DNA]</scope>
    <source>
        <strain evidence="15">DG_24</strain>
    </source>
</reference>